<feature type="region of interest" description="Disordered" evidence="4">
    <location>
        <begin position="188"/>
        <end position="212"/>
    </location>
</feature>
<dbReference type="InterPro" id="IPR019734">
    <property type="entry name" value="TPR_rpt"/>
</dbReference>
<evidence type="ECO:0000256" key="2">
    <source>
        <dbReference type="ARBA" id="ARBA00022803"/>
    </source>
</evidence>
<name>A0A803MQR3_CHEQI</name>
<feature type="repeat" description="TPR" evidence="3">
    <location>
        <begin position="117"/>
        <end position="150"/>
    </location>
</feature>
<evidence type="ECO:0000256" key="3">
    <source>
        <dbReference type="PROSITE-ProRule" id="PRU00339"/>
    </source>
</evidence>
<dbReference type="PANTHER" id="PTHR11242:SF0">
    <property type="entry name" value="TPR_REGION DOMAIN-CONTAINING PROTEIN"/>
    <property type="match status" value="1"/>
</dbReference>
<evidence type="ECO:0000256" key="4">
    <source>
        <dbReference type="SAM" id="MobiDB-lite"/>
    </source>
</evidence>
<evidence type="ECO:0000256" key="1">
    <source>
        <dbReference type="ARBA" id="ARBA00022737"/>
    </source>
</evidence>
<dbReference type="PANTHER" id="PTHR11242">
    <property type="entry name" value="ARYL HYDROCARBON RECEPTOR INTERACTING PROTEIN RELATED"/>
    <property type="match status" value="1"/>
</dbReference>
<accession>A0A803MQR3</accession>
<feature type="compositionally biased region" description="Basic and acidic residues" evidence="4">
    <location>
        <begin position="188"/>
        <end position="197"/>
    </location>
</feature>
<dbReference type="Gene3D" id="1.25.40.10">
    <property type="entry name" value="Tetratricopeptide repeat domain"/>
    <property type="match status" value="1"/>
</dbReference>
<keyword evidence="6" id="KW-1185">Reference proteome</keyword>
<dbReference type="Gramene" id="AUR62033614-RA">
    <property type="protein sequence ID" value="AUR62033614-RA:cds"/>
    <property type="gene ID" value="AUR62033614"/>
</dbReference>
<dbReference type="AlphaFoldDB" id="A0A803MQR3"/>
<reference evidence="5" key="1">
    <citation type="journal article" date="2017" name="Nature">
        <title>The genome of Chenopodium quinoa.</title>
        <authorList>
            <person name="Jarvis D.E."/>
            <person name="Ho Y.S."/>
            <person name="Lightfoot D.J."/>
            <person name="Schmoeckel S.M."/>
            <person name="Li B."/>
            <person name="Borm T.J.A."/>
            <person name="Ohyanagi H."/>
            <person name="Mineta K."/>
            <person name="Michell C.T."/>
            <person name="Saber N."/>
            <person name="Kharbatia N.M."/>
            <person name="Rupper R.R."/>
            <person name="Sharp A.R."/>
            <person name="Dally N."/>
            <person name="Boughton B.A."/>
            <person name="Woo Y.H."/>
            <person name="Gao G."/>
            <person name="Schijlen E.G.W.M."/>
            <person name="Guo X."/>
            <person name="Momin A.A."/>
            <person name="Negrao S."/>
            <person name="Al-Babili S."/>
            <person name="Gehring C."/>
            <person name="Roessner U."/>
            <person name="Jung C."/>
            <person name="Murphy K."/>
            <person name="Arold S.T."/>
            <person name="Gojobori T."/>
            <person name="van der Linden C.G."/>
            <person name="van Loo E.N."/>
            <person name="Jellen E.N."/>
            <person name="Maughan P.J."/>
            <person name="Tester M."/>
        </authorList>
    </citation>
    <scope>NUCLEOTIDE SEQUENCE [LARGE SCALE GENOMIC DNA]</scope>
    <source>
        <strain evidence="5">cv. PI 614886</strain>
    </source>
</reference>
<proteinExistence type="predicted"/>
<dbReference type="InterPro" id="IPR039663">
    <property type="entry name" value="AIP/AIPL1/TTC9"/>
</dbReference>
<evidence type="ECO:0000313" key="5">
    <source>
        <dbReference type="EnsemblPlants" id="AUR62033614-RA:cds"/>
    </source>
</evidence>
<organism evidence="5 6">
    <name type="scientific">Chenopodium quinoa</name>
    <name type="common">Quinoa</name>
    <dbReference type="NCBI Taxonomy" id="63459"/>
    <lineage>
        <taxon>Eukaryota</taxon>
        <taxon>Viridiplantae</taxon>
        <taxon>Streptophyta</taxon>
        <taxon>Embryophyta</taxon>
        <taxon>Tracheophyta</taxon>
        <taxon>Spermatophyta</taxon>
        <taxon>Magnoliopsida</taxon>
        <taxon>eudicotyledons</taxon>
        <taxon>Gunneridae</taxon>
        <taxon>Pentapetalae</taxon>
        <taxon>Caryophyllales</taxon>
        <taxon>Chenopodiaceae</taxon>
        <taxon>Chenopodioideae</taxon>
        <taxon>Atripliceae</taxon>
        <taxon>Chenopodium</taxon>
    </lineage>
</organism>
<keyword evidence="2 3" id="KW-0802">TPR repeat</keyword>
<dbReference type="Proteomes" id="UP000596660">
    <property type="component" value="Unplaced"/>
</dbReference>
<protein>
    <submittedName>
        <fullName evidence="5">Uncharacterized protein</fullName>
    </submittedName>
</protein>
<dbReference type="PROSITE" id="PS50005">
    <property type="entry name" value="TPR"/>
    <property type="match status" value="1"/>
</dbReference>
<sequence length="453" mass="50206">MLCISHVEENDVSSHGLEFLVRQLENPFGILNFVKGLKDEGNILYKQNQIGSAIAKYSLTLKILSFASVCSDEDILLFSSIAVSLNLNLGACFIKVKDYDRVGQLCLAVLCFDTTNVKAYFRRAIAALELNKPSLAFMDLAQALKLDPKNTEFQQKLKEVISLLGWTPDFVDEALAVTRDNDRFRDYAHSGKEDNSKKLRKKGKRKVEDGRGDGNVRRCIGVTDNTNMDKNVDGNSLDLEGKVNPTNQDLRPNIIDNNCVLKETSETKNSNLTGSSFRFSSRKRYDSYLHLTPTMYGVISRGRIVQYYCSSQKNFITIRVANPSRKMDSGETQEGSTPMELSHPPVEGHDRCEMTSILIQVDPAIGMASQDSSCEATSTLLPLPSVSSPLPASVHPTTSSSENLLGFVSSPRPRLSGSKRIASGPIWYTWFPNHKKLYGPTPNVLSCNLALCT</sequence>
<dbReference type="InterPro" id="IPR011990">
    <property type="entry name" value="TPR-like_helical_dom_sf"/>
</dbReference>
<keyword evidence="1" id="KW-0677">Repeat</keyword>
<evidence type="ECO:0000313" key="6">
    <source>
        <dbReference type="Proteomes" id="UP000596660"/>
    </source>
</evidence>
<dbReference type="SMART" id="SM00028">
    <property type="entry name" value="TPR"/>
    <property type="match status" value="2"/>
</dbReference>
<dbReference type="SUPFAM" id="SSF48452">
    <property type="entry name" value="TPR-like"/>
    <property type="match status" value="1"/>
</dbReference>
<reference evidence="5" key="2">
    <citation type="submission" date="2021-03" db="UniProtKB">
        <authorList>
            <consortium name="EnsemblPlants"/>
        </authorList>
    </citation>
    <scope>IDENTIFICATION</scope>
</reference>
<dbReference type="EnsemblPlants" id="AUR62033614-RA">
    <property type="protein sequence ID" value="AUR62033614-RA:cds"/>
    <property type="gene ID" value="AUR62033614"/>
</dbReference>